<keyword evidence="2" id="KW-1185">Reference proteome</keyword>
<evidence type="ECO:0000313" key="2">
    <source>
        <dbReference type="Proteomes" id="UP000295418"/>
    </source>
</evidence>
<dbReference type="OrthoDB" id="186344at2"/>
<dbReference type="Gene3D" id="3.90.550.10">
    <property type="entry name" value="Spore Coat Polysaccharide Biosynthesis Protein SpsA, Chain A"/>
    <property type="match status" value="1"/>
</dbReference>
<dbReference type="EMBL" id="SKFG01000001">
    <property type="protein sequence ID" value="TCZ80809.1"/>
    <property type="molecule type" value="Genomic_DNA"/>
</dbReference>
<organism evidence="1 2">
    <name type="scientific">Paenibacillus albiflavus</name>
    <dbReference type="NCBI Taxonomy" id="2545760"/>
    <lineage>
        <taxon>Bacteria</taxon>
        <taxon>Bacillati</taxon>
        <taxon>Bacillota</taxon>
        <taxon>Bacilli</taxon>
        <taxon>Bacillales</taxon>
        <taxon>Paenibacillaceae</taxon>
        <taxon>Paenibacillus</taxon>
    </lineage>
</organism>
<protein>
    <recommendedName>
        <fullName evidence="3">Glycosyl transferase</fullName>
    </recommendedName>
</protein>
<dbReference type="RefSeq" id="WP_132415481.1">
    <property type="nucleotide sequence ID" value="NZ_SKFG01000001.1"/>
</dbReference>
<sequence length="441" mass="52824">MIIGTVVTNSHIARAKVLAQSIKMHHPEFKVVVSLVERSLNPEFAEFPFFDEVILCKDTWKGNFDQMIFKYEAWEACCFAKAPLLNYIFNKYKEENHVLFLDSDMQVLAPLDDLSGRFNRSSILLTPQHIYKGNEYDNFKYGVYNAGLIGVSRSSEGQNFINWWSKRLERHAYFAEYDTLFAEQKWLNLVSAFFNDVEVIKHPGYNIAGWNFNERQISRRENGQIVVNGEPLYILHHHGINEMENNVKSEDFVKDHQVLSELTTEYVKQLNDMGRHRFSSIPWGYQFFTNGTSILRASRLIYRNNLKLEKEHPNPFHLNNEFFGQYQEKPENIEQPRKRRITKRRRIRWSKRRRKVLMKKKFKRLFRMRRKIAIRKRQLALVLKGRSKVTSRQFKVALNKRRRLRRHLRRRLRIVILVKVIIKLGKKTRTRHFHLKRSRTI</sequence>
<reference evidence="1 2" key="1">
    <citation type="submission" date="2019-03" db="EMBL/GenBank/DDBJ databases">
        <authorList>
            <person name="Kim M.K.M."/>
        </authorList>
    </citation>
    <scope>NUCLEOTIDE SEQUENCE [LARGE SCALE GENOMIC DNA]</scope>
    <source>
        <strain evidence="1 2">18JY21-1</strain>
    </source>
</reference>
<comment type="caution">
    <text evidence="1">The sequence shown here is derived from an EMBL/GenBank/DDBJ whole genome shotgun (WGS) entry which is preliminary data.</text>
</comment>
<gene>
    <name evidence="1" type="ORF">E0485_00500</name>
</gene>
<evidence type="ECO:0008006" key="3">
    <source>
        <dbReference type="Google" id="ProtNLM"/>
    </source>
</evidence>
<dbReference type="InterPro" id="IPR029044">
    <property type="entry name" value="Nucleotide-diphossugar_trans"/>
</dbReference>
<dbReference type="SUPFAM" id="SSF53448">
    <property type="entry name" value="Nucleotide-diphospho-sugar transferases"/>
    <property type="match status" value="1"/>
</dbReference>
<evidence type="ECO:0000313" key="1">
    <source>
        <dbReference type="EMBL" id="TCZ80809.1"/>
    </source>
</evidence>
<dbReference type="AlphaFoldDB" id="A0A4R4ELC9"/>
<proteinExistence type="predicted"/>
<dbReference type="Proteomes" id="UP000295418">
    <property type="component" value="Unassembled WGS sequence"/>
</dbReference>
<accession>A0A4R4ELC9</accession>
<name>A0A4R4ELC9_9BACL</name>